<proteinExistence type="predicted"/>
<dbReference type="RefSeq" id="WP_025852483.1">
    <property type="nucleotide sequence ID" value="NZ_BPWC01000001.1"/>
</dbReference>
<comment type="caution">
    <text evidence="2">The sequence shown here is derived from an EMBL/GenBank/DDBJ whole genome shotgun (WGS) entry which is preliminary data.</text>
</comment>
<dbReference type="InterPro" id="IPR025621">
    <property type="entry name" value="YoqO"/>
</dbReference>
<keyword evidence="1" id="KW-1133">Transmembrane helix</keyword>
<dbReference type="Pfam" id="PF14037">
    <property type="entry name" value="YoqO"/>
    <property type="match status" value="1"/>
</dbReference>
<gene>
    <name evidence="2" type="ORF">GKC39_10435</name>
</gene>
<evidence type="ECO:0008006" key="3">
    <source>
        <dbReference type="Google" id="ProtNLM"/>
    </source>
</evidence>
<feature type="transmembrane region" description="Helical" evidence="1">
    <location>
        <begin position="28"/>
        <end position="44"/>
    </location>
</feature>
<feature type="transmembrane region" description="Helical" evidence="1">
    <location>
        <begin position="56"/>
        <end position="74"/>
    </location>
</feature>
<accession>A0A6A8LJX9</accession>
<evidence type="ECO:0000256" key="1">
    <source>
        <dbReference type="SAM" id="Phobius"/>
    </source>
</evidence>
<reference evidence="2" key="1">
    <citation type="submission" date="2019-11" db="EMBL/GenBank/DDBJ databases">
        <title>Draft Genome Sequence of Plant Growth-Promoting Rhizosphere-Associated Bacteria.</title>
        <authorList>
            <person name="Vasilyev I.Y."/>
            <person name="Radchenko V."/>
            <person name="Ilnitskaya E.V."/>
        </authorList>
    </citation>
    <scope>NUCLEOTIDE SEQUENCE</scope>
    <source>
        <strain evidence="2">VRA_517_n</strain>
    </source>
</reference>
<dbReference type="EMBL" id="WKKV01000004">
    <property type="protein sequence ID" value="MSE02480.1"/>
    <property type="molecule type" value="Genomic_DNA"/>
</dbReference>
<feature type="transmembrane region" description="Helical" evidence="1">
    <location>
        <begin position="86"/>
        <end position="108"/>
    </location>
</feature>
<keyword evidence="1" id="KW-0812">Transmembrane</keyword>
<name>A0A6A8LJX9_BACVE</name>
<evidence type="ECO:0000313" key="2">
    <source>
        <dbReference type="EMBL" id="MSE02480.1"/>
    </source>
</evidence>
<protein>
    <recommendedName>
        <fullName evidence="3">YoqO family protein</fullName>
    </recommendedName>
</protein>
<keyword evidence="1" id="KW-0472">Membrane</keyword>
<sequence length="124" mass="13936">MNKIIGMTGLIISLLVLGFSASDSLTHKIAMACLFLFLLVYNFNHTKEFSKKSLAIIGASFIVLMLGIYQLLFFTEDYFERHGLKFGFILLLEIVLVIALVTAALSLIKHIADRLRKTPDGKER</sequence>
<dbReference type="AlphaFoldDB" id="A0A6A8LJX9"/>
<organism evidence="2">
    <name type="scientific">Bacillus velezensis</name>
    <dbReference type="NCBI Taxonomy" id="492670"/>
    <lineage>
        <taxon>Bacteria</taxon>
        <taxon>Bacillati</taxon>
        <taxon>Bacillota</taxon>
        <taxon>Bacilli</taxon>
        <taxon>Bacillales</taxon>
        <taxon>Bacillaceae</taxon>
        <taxon>Bacillus</taxon>
        <taxon>Bacillus amyloliquefaciens group</taxon>
    </lineage>
</organism>